<dbReference type="Proteomes" id="UP000017836">
    <property type="component" value="Unassembled WGS sequence"/>
</dbReference>
<dbReference type="AlphaFoldDB" id="W1P3D2"/>
<proteinExistence type="predicted"/>
<organism evidence="1 2">
    <name type="scientific">Amborella trichopoda</name>
    <dbReference type="NCBI Taxonomy" id="13333"/>
    <lineage>
        <taxon>Eukaryota</taxon>
        <taxon>Viridiplantae</taxon>
        <taxon>Streptophyta</taxon>
        <taxon>Embryophyta</taxon>
        <taxon>Tracheophyta</taxon>
        <taxon>Spermatophyta</taxon>
        <taxon>Magnoliopsida</taxon>
        <taxon>Amborellales</taxon>
        <taxon>Amborellaceae</taxon>
        <taxon>Amborella</taxon>
    </lineage>
</organism>
<protein>
    <submittedName>
        <fullName evidence="1">Uncharacterized protein</fullName>
    </submittedName>
</protein>
<reference evidence="2" key="1">
    <citation type="journal article" date="2013" name="Science">
        <title>The Amborella genome and the evolution of flowering plants.</title>
        <authorList>
            <consortium name="Amborella Genome Project"/>
        </authorList>
    </citation>
    <scope>NUCLEOTIDE SEQUENCE [LARGE SCALE GENOMIC DNA]</scope>
</reference>
<name>W1P3D2_AMBTC</name>
<accession>W1P3D2</accession>
<evidence type="ECO:0000313" key="1">
    <source>
        <dbReference type="EMBL" id="ERN02149.1"/>
    </source>
</evidence>
<dbReference type="EMBL" id="KI394661">
    <property type="protein sequence ID" value="ERN02149.1"/>
    <property type="molecule type" value="Genomic_DNA"/>
</dbReference>
<dbReference type="HOGENOM" id="CLU_1580637_0_0_1"/>
<keyword evidence="2" id="KW-1185">Reference proteome</keyword>
<gene>
    <name evidence="1" type="ORF">AMTR_s00045p00184380</name>
</gene>
<dbReference type="Gramene" id="ERN02149">
    <property type="protein sequence ID" value="ERN02149"/>
    <property type="gene ID" value="AMTR_s00045p00184380"/>
</dbReference>
<evidence type="ECO:0000313" key="2">
    <source>
        <dbReference type="Proteomes" id="UP000017836"/>
    </source>
</evidence>
<sequence>MVVTVPDEEASSIAGSPDQVPNLQVGVLSFDPSIALVRSEGVDPLMVFIPTGVERETVDVVIEETKVASMVRDMGMDFNVAIGMFFEELRHLKAARGSLETSSVAQEAGKVVKEPQSTAGLNPKKPTLKKIPEVILCTLGGLRDHQEDGQAFLGGGEGTDVYRPFRPLC</sequence>